<keyword evidence="2" id="KW-1185">Reference proteome</keyword>
<dbReference type="Proteomes" id="UP000789525">
    <property type="component" value="Unassembled WGS sequence"/>
</dbReference>
<evidence type="ECO:0000313" key="2">
    <source>
        <dbReference type="Proteomes" id="UP000789525"/>
    </source>
</evidence>
<dbReference type="EMBL" id="CAJVPT010036072">
    <property type="protein sequence ID" value="CAG8713579.1"/>
    <property type="molecule type" value="Genomic_DNA"/>
</dbReference>
<reference evidence="1" key="1">
    <citation type="submission" date="2021-06" db="EMBL/GenBank/DDBJ databases">
        <authorList>
            <person name="Kallberg Y."/>
            <person name="Tangrot J."/>
            <person name="Rosling A."/>
        </authorList>
    </citation>
    <scope>NUCLEOTIDE SEQUENCE</scope>
    <source>
        <strain evidence="1">CL356</strain>
    </source>
</reference>
<organism evidence="1 2">
    <name type="scientific">Acaulospora colombiana</name>
    <dbReference type="NCBI Taxonomy" id="27376"/>
    <lineage>
        <taxon>Eukaryota</taxon>
        <taxon>Fungi</taxon>
        <taxon>Fungi incertae sedis</taxon>
        <taxon>Mucoromycota</taxon>
        <taxon>Glomeromycotina</taxon>
        <taxon>Glomeromycetes</taxon>
        <taxon>Diversisporales</taxon>
        <taxon>Acaulosporaceae</taxon>
        <taxon>Acaulospora</taxon>
    </lineage>
</organism>
<proteinExistence type="predicted"/>
<evidence type="ECO:0000313" key="1">
    <source>
        <dbReference type="EMBL" id="CAG8713579.1"/>
    </source>
</evidence>
<comment type="caution">
    <text evidence="1">The sequence shown here is derived from an EMBL/GenBank/DDBJ whole genome shotgun (WGS) entry which is preliminary data.</text>
</comment>
<protein>
    <submittedName>
        <fullName evidence="1">15668_t:CDS:1</fullName>
    </submittedName>
</protein>
<feature type="non-terminal residue" evidence="1">
    <location>
        <position position="1"/>
    </location>
</feature>
<name>A0ACA9PK99_9GLOM</name>
<sequence>DEETACAIATRLLESGASCTATDSSLKTVFHQAVIAGAVSLVRTFLQVDPNARTAVDFLPQIGSQMTISPLVSAISSNNRAMTALLLSSGAKADITEEMFDKAWDARYRANPSYTYIPQKQPNQWLQETLFPIEAALAQRNDLVFPLVKLGVDLNRGLSPTKLTILDRIRACIQYAKNELDALDKAELKVTGLGQPDVLPHTTWVTSTTTFIEWLTVQYKHDIPKALETFKSKAIPEPAEDKVKSVQSFLTEAIYTTASKQLKWYTDIESLIVKNGGKSVRDLHPTVTETEVENWSFAHASRIYNSPRSFGMIASPLPESSLVPVEYKIYRSIYQSETVSSHLQENYARLFEACWMGDNQTIEKLCLPPKGGKRDKHATYLQIVADIIPDARLQQVYNSTGYSPPLGVAVMARKWDTAKVIISIALAQYEKPDEPRENFKPFDSDGSDEEYDSDMSEDGYPEVTKPILMDLANRMSTIKTNIGPEKFFSSAVVSPGNSLETGTLFSQILKRGNLNDLEQLLEVGALCEPPQTLQSTNLTNVLQYDNPELLCFIISKFGYGIQSDQQEDEDQFGDSEAVERATG</sequence>
<gene>
    <name evidence="1" type="ORF">ACOLOM_LOCUS10802</name>
</gene>
<feature type="non-terminal residue" evidence="1">
    <location>
        <position position="583"/>
    </location>
</feature>
<accession>A0ACA9PK99</accession>